<dbReference type="GO" id="GO:0005743">
    <property type="term" value="C:mitochondrial inner membrane"/>
    <property type="evidence" value="ECO:0007669"/>
    <property type="project" value="TreeGrafter"/>
</dbReference>
<dbReference type="GO" id="GO:0033617">
    <property type="term" value="P:mitochondrial respiratory chain complex IV assembly"/>
    <property type="evidence" value="ECO:0007669"/>
    <property type="project" value="TreeGrafter"/>
</dbReference>
<feature type="region of interest" description="Disordered" evidence="6">
    <location>
        <begin position="1"/>
        <end position="24"/>
    </location>
</feature>
<keyword evidence="9" id="KW-1185">Reference proteome</keyword>
<dbReference type="Proteomes" id="UP000241462">
    <property type="component" value="Unassembled WGS sequence"/>
</dbReference>
<dbReference type="InParanoid" id="A0A2T3A825"/>
<evidence type="ECO:0000256" key="3">
    <source>
        <dbReference type="ARBA" id="ARBA00022692"/>
    </source>
</evidence>
<feature type="non-terminal residue" evidence="8">
    <location>
        <position position="359"/>
    </location>
</feature>
<evidence type="ECO:0000256" key="6">
    <source>
        <dbReference type="SAM" id="MobiDB-lite"/>
    </source>
</evidence>
<reference evidence="8 9" key="1">
    <citation type="journal article" date="2018" name="Mycol. Prog.">
        <title>Coniella lustricola, a new species from submerged detritus.</title>
        <authorList>
            <person name="Raudabaugh D.B."/>
            <person name="Iturriaga T."/>
            <person name="Carver A."/>
            <person name="Mondo S."/>
            <person name="Pangilinan J."/>
            <person name="Lipzen A."/>
            <person name="He G."/>
            <person name="Amirebrahimi M."/>
            <person name="Grigoriev I.V."/>
            <person name="Miller A.N."/>
        </authorList>
    </citation>
    <scope>NUCLEOTIDE SEQUENCE [LARGE SCALE GENOMIC DNA]</scope>
    <source>
        <strain evidence="8 9">B22-T-1</strain>
    </source>
</reference>
<feature type="non-terminal residue" evidence="8">
    <location>
        <position position="1"/>
    </location>
</feature>
<evidence type="ECO:0000256" key="1">
    <source>
        <dbReference type="ARBA" id="ARBA00004141"/>
    </source>
</evidence>
<comment type="subcellular location">
    <subcellularLocation>
        <location evidence="1">Membrane</location>
        <topology evidence="1">Multi-pass membrane protein</topology>
    </subcellularLocation>
</comment>
<keyword evidence="4 7" id="KW-1133">Transmembrane helix</keyword>
<organism evidence="8 9">
    <name type="scientific">Coniella lustricola</name>
    <dbReference type="NCBI Taxonomy" id="2025994"/>
    <lineage>
        <taxon>Eukaryota</taxon>
        <taxon>Fungi</taxon>
        <taxon>Dikarya</taxon>
        <taxon>Ascomycota</taxon>
        <taxon>Pezizomycotina</taxon>
        <taxon>Sordariomycetes</taxon>
        <taxon>Sordariomycetidae</taxon>
        <taxon>Diaporthales</taxon>
        <taxon>Schizoparmaceae</taxon>
        <taxon>Coniella</taxon>
    </lineage>
</organism>
<evidence type="ECO:0000313" key="9">
    <source>
        <dbReference type="Proteomes" id="UP000241462"/>
    </source>
</evidence>
<comment type="similarity">
    <text evidence="2">Belongs to the OXA1/ALB3/YidC family.</text>
</comment>
<accession>A0A2T3A825</accession>
<dbReference type="GO" id="GO:0032977">
    <property type="term" value="F:membrane insertase activity"/>
    <property type="evidence" value="ECO:0007669"/>
    <property type="project" value="InterPro"/>
</dbReference>
<dbReference type="InterPro" id="IPR001708">
    <property type="entry name" value="YidC/ALB3/OXA1/COX18"/>
</dbReference>
<dbReference type="EMBL" id="KZ678441">
    <property type="protein sequence ID" value="PSR85560.1"/>
    <property type="molecule type" value="Genomic_DNA"/>
</dbReference>
<evidence type="ECO:0000256" key="5">
    <source>
        <dbReference type="ARBA" id="ARBA00023136"/>
    </source>
</evidence>
<dbReference type="OrthoDB" id="2148490at2759"/>
<evidence type="ECO:0000313" key="8">
    <source>
        <dbReference type="EMBL" id="PSR85560.1"/>
    </source>
</evidence>
<dbReference type="PANTHER" id="PTHR12428">
    <property type="entry name" value="OXA1"/>
    <property type="match status" value="1"/>
</dbReference>
<feature type="transmembrane region" description="Helical" evidence="7">
    <location>
        <begin position="296"/>
        <end position="320"/>
    </location>
</feature>
<name>A0A2T3A825_9PEZI</name>
<feature type="compositionally biased region" description="Polar residues" evidence="6">
    <location>
        <begin position="14"/>
        <end position="24"/>
    </location>
</feature>
<keyword evidence="5 7" id="KW-0472">Membrane</keyword>
<evidence type="ECO:0000256" key="4">
    <source>
        <dbReference type="ARBA" id="ARBA00022989"/>
    </source>
</evidence>
<keyword evidence="3 7" id="KW-0812">Transmembrane</keyword>
<feature type="transmembrane region" description="Helical" evidence="7">
    <location>
        <begin position="57"/>
        <end position="79"/>
    </location>
</feature>
<evidence type="ECO:0000256" key="7">
    <source>
        <dbReference type="SAM" id="Phobius"/>
    </source>
</evidence>
<dbReference type="STRING" id="2025994.A0A2T3A825"/>
<proteinExistence type="inferred from homology"/>
<protein>
    <submittedName>
        <fullName evidence="8">60Kd inner membrane protein-domain-containing protein</fullName>
    </submittedName>
</protein>
<gene>
    <name evidence="8" type="ORF">BD289DRAFT_351187</name>
</gene>
<sequence length="359" mass="38295">HTTARIPHHPPFARSTTTNPPFSSQRRQFSAGDVAGGLLKASEFLITNVHEVTGTPWFISIPLVAIVVGTTVRLPLTLYSHRMASRRASLVPLIQAETAMVGLGLRKKATSNLMVTVRKAMKKRTTNLFATFAINERNSVFGGLLSLPIFVSNIEVLRRMCGGPRGLLGTLLFTSSTPDPATVVEATGNASATLAADLSPSTDLSAAVTPSTADSIASVHLDSTLANGGCFWFPDLLVPDPYHILPMAVSAVLVMHAIPDTSAARRELFGLSPVAGNKNSVLFGQSLSRRIIQRTLLVASLAIGPVTMDLPCALHVYWLASASFSLAVRKVINAVLPLPKSTVRPCQGNEMPLLRPKPP</sequence>
<dbReference type="PANTHER" id="PTHR12428:SF65">
    <property type="entry name" value="CYTOCHROME C OXIDASE ASSEMBLY PROTEIN COX18, MITOCHONDRIAL"/>
    <property type="match status" value="1"/>
</dbReference>
<evidence type="ECO:0000256" key="2">
    <source>
        <dbReference type="ARBA" id="ARBA00009877"/>
    </source>
</evidence>
<dbReference type="GO" id="GO:0032979">
    <property type="term" value="P:protein insertion into mitochondrial inner membrane from matrix"/>
    <property type="evidence" value="ECO:0007669"/>
    <property type="project" value="TreeGrafter"/>
</dbReference>
<dbReference type="AlphaFoldDB" id="A0A2T3A825"/>